<dbReference type="SUPFAM" id="SSF103473">
    <property type="entry name" value="MFS general substrate transporter"/>
    <property type="match status" value="1"/>
</dbReference>
<evidence type="ECO:0008006" key="8">
    <source>
        <dbReference type="Google" id="ProtNLM"/>
    </source>
</evidence>
<evidence type="ECO:0000256" key="4">
    <source>
        <dbReference type="ARBA" id="ARBA00023136"/>
    </source>
</evidence>
<sequence>MDLQGFGVDIYLIQFIFGAVDIPAKSMGFLTMSLIGRRFTQSSSLILAGSFILANIFVPKDLQALRTAFAAVGKGCLACAFSCCYLYSGELYPTVVRQTGLGLVSTMARVGAILAPIIRMSGDYVSFLPLTIYGGVAIIAGITAFFLPETRNVPLPETVEEIEN</sequence>
<dbReference type="Pfam" id="PF00083">
    <property type="entry name" value="Sugar_tr"/>
    <property type="match status" value="1"/>
</dbReference>
<feature type="transmembrane region" description="Helical" evidence="5">
    <location>
        <begin position="12"/>
        <end position="35"/>
    </location>
</feature>
<feature type="transmembrane region" description="Helical" evidence="5">
    <location>
        <begin position="42"/>
        <end position="58"/>
    </location>
</feature>
<keyword evidence="4 5" id="KW-0472">Membrane</keyword>
<keyword evidence="3 5" id="KW-1133">Transmembrane helix</keyword>
<dbReference type="Proteomes" id="UP000288216">
    <property type="component" value="Unassembled WGS sequence"/>
</dbReference>
<evidence type="ECO:0000313" key="7">
    <source>
        <dbReference type="Proteomes" id="UP000288216"/>
    </source>
</evidence>
<dbReference type="InterPro" id="IPR005828">
    <property type="entry name" value="MFS_sugar_transport-like"/>
</dbReference>
<dbReference type="InterPro" id="IPR036259">
    <property type="entry name" value="MFS_trans_sf"/>
</dbReference>
<reference evidence="6 7" key="1">
    <citation type="journal article" date="2018" name="Nat. Ecol. Evol.">
        <title>Shark genomes provide insights into elasmobranch evolution and the origin of vertebrates.</title>
        <authorList>
            <person name="Hara Y"/>
            <person name="Yamaguchi K"/>
            <person name="Onimaru K"/>
            <person name="Kadota M"/>
            <person name="Koyanagi M"/>
            <person name="Keeley SD"/>
            <person name="Tatsumi K"/>
            <person name="Tanaka K"/>
            <person name="Motone F"/>
            <person name="Kageyama Y"/>
            <person name="Nozu R"/>
            <person name="Adachi N"/>
            <person name="Nishimura O"/>
            <person name="Nakagawa R"/>
            <person name="Tanegashima C"/>
            <person name="Kiyatake I"/>
            <person name="Matsumoto R"/>
            <person name="Murakumo K"/>
            <person name="Nishida K"/>
            <person name="Terakita A"/>
            <person name="Kuratani S"/>
            <person name="Sato K"/>
            <person name="Hyodo S Kuraku.S."/>
        </authorList>
    </citation>
    <scope>NUCLEOTIDE SEQUENCE [LARGE SCALE GENOMIC DNA]</scope>
</reference>
<dbReference type="GO" id="GO:0016020">
    <property type="term" value="C:membrane"/>
    <property type="evidence" value="ECO:0007669"/>
    <property type="project" value="UniProtKB-SubCell"/>
</dbReference>
<evidence type="ECO:0000256" key="1">
    <source>
        <dbReference type="ARBA" id="ARBA00004141"/>
    </source>
</evidence>
<comment type="caution">
    <text evidence="6">The sequence shown here is derived from an EMBL/GenBank/DDBJ whole genome shotgun (WGS) entry which is preliminary data.</text>
</comment>
<dbReference type="GO" id="GO:0022857">
    <property type="term" value="F:transmembrane transporter activity"/>
    <property type="evidence" value="ECO:0007669"/>
    <property type="project" value="InterPro"/>
</dbReference>
<keyword evidence="2 5" id="KW-0812">Transmembrane</keyword>
<dbReference type="OrthoDB" id="2544694at2759"/>
<dbReference type="PANTHER" id="PTHR24064">
    <property type="entry name" value="SOLUTE CARRIER FAMILY 22 MEMBER"/>
    <property type="match status" value="1"/>
</dbReference>
<feature type="transmembrane region" description="Helical" evidence="5">
    <location>
        <begin position="124"/>
        <end position="147"/>
    </location>
</feature>
<evidence type="ECO:0000313" key="6">
    <source>
        <dbReference type="EMBL" id="GCB82626.1"/>
    </source>
</evidence>
<proteinExistence type="predicted"/>
<dbReference type="EMBL" id="BFAA01020957">
    <property type="protein sequence ID" value="GCB82626.1"/>
    <property type="molecule type" value="Genomic_DNA"/>
</dbReference>
<organism evidence="6 7">
    <name type="scientific">Scyliorhinus torazame</name>
    <name type="common">Cloudy catshark</name>
    <name type="synonym">Catulus torazame</name>
    <dbReference type="NCBI Taxonomy" id="75743"/>
    <lineage>
        <taxon>Eukaryota</taxon>
        <taxon>Metazoa</taxon>
        <taxon>Chordata</taxon>
        <taxon>Craniata</taxon>
        <taxon>Vertebrata</taxon>
        <taxon>Chondrichthyes</taxon>
        <taxon>Elasmobranchii</taxon>
        <taxon>Galeomorphii</taxon>
        <taxon>Galeoidea</taxon>
        <taxon>Carcharhiniformes</taxon>
        <taxon>Scyliorhinidae</taxon>
        <taxon>Scyliorhinus</taxon>
    </lineage>
</organism>
<gene>
    <name evidence="6" type="ORF">scyTo_0022039</name>
</gene>
<evidence type="ECO:0000256" key="3">
    <source>
        <dbReference type="ARBA" id="ARBA00022989"/>
    </source>
</evidence>
<accession>A0A401QB92</accession>
<keyword evidence="7" id="KW-1185">Reference proteome</keyword>
<dbReference type="AlphaFoldDB" id="A0A401QB92"/>
<dbReference type="STRING" id="75743.A0A401QB92"/>
<protein>
    <recommendedName>
        <fullName evidence="8">Major facilitator superfamily (MFS) profile domain-containing protein</fullName>
    </recommendedName>
</protein>
<name>A0A401QB92_SCYTO</name>
<feature type="transmembrane region" description="Helical" evidence="5">
    <location>
        <begin position="64"/>
        <end position="87"/>
    </location>
</feature>
<feature type="non-terminal residue" evidence="6">
    <location>
        <position position="164"/>
    </location>
</feature>
<dbReference type="OMA" id="KCKSSEA"/>
<evidence type="ECO:0000256" key="2">
    <source>
        <dbReference type="ARBA" id="ARBA00022692"/>
    </source>
</evidence>
<evidence type="ECO:0000256" key="5">
    <source>
        <dbReference type="SAM" id="Phobius"/>
    </source>
</evidence>
<dbReference type="Gene3D" id="1.20.1250.20">
    <property type="entry name" value="MFS general substrate transporter like domains"/>
    <property type="match status" value="1"/>
</dbReference>
<comment type="subcellular location">
    <subcellularLocation>
        <location evidence="1">Membrane</location>
        <topology evidence="1">Multi-pass membrane protein</topology>
    </subcellularLocation>
</comment>